<name>A0A835YHJ7_9STRA</name>
<keyword evidence="4" id="KW-0560">Oxidoreductase</keyword>
<dbReference type="GO" id="GO:0031418">
    <property type="term" value="F:L-ascorbic acid binding"/>
    <property type="evidence" value="ECO:0007669"/>
    <property type="project" value="InterPro"/>
</dbReference>
<dbReference type="Proteomes" id="UP000664859">
    <property type="component" value="Unassembled WGS sequence"/>
</dbReference>
<dbReference type="InterPro" id="IPR032675">
    <property type="entry name" value="LRR_dom_sf"/>
</dbReference>
<dbReference type="GO" id="GO:0004656">
    <property type="term" value="F:procollagen-proline 4-dioxygenase activity"/>
    <property type="evidence" value="ECO:0007669"/>
    <property type="project" value="TreeGrafter"/>
</dbReference>
<dbReference type="InterPro" id="IPR005123">
    <property type="entry name" value="Oxoglu/Fe-dep_dioxygenase_dom"/>
</dbReference>
<dbReference type="SMART" id="SM00702">
    <property type="entry name" value="P4Hc"/>
    <property type="match status" value="1"/>
</dbReference>
<keyword evidence="5" id="KW-0408">Iron</keyword>
<keyword evidence="2" id="KW-0479">Metal-binding</keyword>
<dbReference type="AlphaFoldDB" id="A0A835YHJ7"/>
<evidence type="ECO:0000259" key="7">
    <source>
        <dbReference type="PROSITE" id="PS51471"/>
    </source>
</evidence>
<dbReference type="GO" id="GO:0005783">
    <property type="term" value="C:endoplasmic reticulum"/>
    <property type="evidence" value="ECO:0007669"/>
    <property type="project" value="TreeGrafter"/>
</dbReference>
<dbReference type="SUPFAM" id="SSF52047">
    <property type="entry name" value="RNI-like"/>
    <property type="match status" value="1"/>
</dbReference>
<evidence type="ECO:0000256" key="3">
    <source>
        <dbReference type="ARBA" id="ARBA00022964"/>
    </source>
</evidence>
<dbReference type="PANTHER" id="PTHR10869">
    <property type="entry name" value="PROLYL 4-HYDROXYLASE ALPHA SUBUNIT"/>
    <property type="match status" value="1"/>
</dbReference>
<sequence length="500" mass="55013">MSRAALPPNVHQKGVPPESCLFEVMDDVLTRAECSAFVTRMTPALRSVSQALAQYHPDGDQRKSRTEYQLAVMENRPFAEALWERLQACDGVLEAILAFAEREGRGMPVGLTPRLRMLRYAGDDRFDAHYDRVVPEEARGCESLITVLVYLNDGGGVDFSGGETLFINALEPLRSDAVAVVPRAGRVVLFEHALYHSGSPLQHQKDPSEEGRGEGGGGQGGMRGRKFVLRTDVLFRMQNRPQRLSPDLRALVLSFVASAKSLAKLATVSKGIRKEVMNPAHWAQTLCYSHAPSSHGEREFLRSVNRSTTLVQLLKQPRFRQVTHLSIPTQLKLGTTTFRSIARVLPQLTYLNTCNARNVKTPALLDLARSMPNLKTVILGEPTIGVDLSSGVCAICNHMKSLERLEILGWFSPEIITDRLLAAIATLPHLRHLKITQGQHSSPRATTERGVTALVSAANMAALETLTIHGVRGVTAAAVEAARVNCARLRHVDLRVLPWS</sequence>
<dbReference type="Pfam" id="PF13640">
    <property type="entry name" value="2OG-FeII_Oxy_3"/>
    <property type="match status" value="1"/>
</dbReference>
<accession>A0A835YHJ7</accession>
<dbReference type="InterPro" id="IPR044862">
    <property type="entry name" value="Pro_4_hyd_alph_FE2OG_OXY"/>
</dbReference>
<dbReference type="GO" id="GO:0005506">
    <property type="term" value="F:iron ion binding"/>
    <property type="evidence" value="ECO:0007669"/>
    <property type="project" value="InterPro"/>
</dbReference>
<feature type="domain" description="Fe2OG dioxygenase" evidence="7">
    <location>
        <begin position="110"/>
        <end position="239"/>
    </location>
</feature>
<dbReference type="PANTHER" id="PTHR10869:SF236">
    <property type="entry name" value="PROLYL 4-HYDROXYLASE ALPHA SUBUNIT DOMAIN-CONTAINING PROTEIN"/>
    <property type="match status" value="1"/>
</dbReference>
<dbReference type="Gene3D" id="2.60.120.620">
    <property type="entry name" value="q2cbj1_9rhob like domain"/>
    <property type="match status" value="1"/>
</dbReference>
<evidence type="ECO:0000313" key="8">
    <source>
        <dbReference type="EMBL" id="KAG5175457.1"/>
    </source>
</evidence>
<evidence type="ECO:0000256" key="5">
    <source>
        <dbReference type="ARBA" id="ARBA00023004"/>
    </source>
</evidence>
<feature type="compositionally biased region" description="Basic and acidic residues" evidence="6">
    <location>
        <begin position="203"/>
        <end position="213"/>
    </location>
</feature>
<evidence type="ECO:0000256" key="4">
    <source>
        <dbReference type="ARBA" id="ARBA00023002"/>
    </source>
</evidence>
<evidence type="ECO:0000313" key="9">
    <source>
        <dbReference type="Proteomes" id="UP000664859"/>
    </source>
</evidence>
<evidence type="ECO:0000256" key="6">
    <source>
        <dbReference type="SAM" id="MobiDB-lite"/>
    </source>
</evidence>
<proteinExistence type="predicted"/>
<dbReference type="EMBL" id="JAFCMP010000549">
    <property type="protein sequence ID" value="KAG5175457.1"/>
    <property type="molecule type" value="Genomic_DNA"/>
</dbReference>
<dbReference type="InterPro" id="IPR045054">
    <property type="entry name" value="P4HA-like"/>
</dbReference>
<feature type="region of interest" description="Disordered" evidence="6">
    <location>
        <begin position="199"/>
        <end position="223"/>
    </location>
</feature>
<comment type="cofactor">
    <cofactor evidence="1">
        <name>L-ascorbate</name>
        <dbReference type="ChEBI" id="CHEBI:38290"/>
    </cofactor>
</comment>
<gene>
    <name evidence="8" type="ORF">JKP88DRAFT_338462</name>
</gene>
<evidence type="ECO:0000256" key="2">
    <source>
        <dbReference type="ARBA" id="ARBA00022723"/>
    </source>
</evidence>
<comment type="caution">
    <text evidence="8">The sequence shown here is derived from an EMBL/GenBank/DDBJ whole genome shotgun (WGS) entry which is preliminary data.</text>
</comment>
<keyword evidence="9" id="KW-1185">Reference proteome</keyword>
<reference evidence="8" key="1">
    <citation type="submission" date="2021-02" db="EMBL/GenBank/DDBJ databases">
        <title>First Annotated Genome of the Yellow-green Alga Tribonema minus.</title>
        <authorList>
            <person name="Mahan K.M."/>
        </authorList>
    </citation>
    <scope>NUCLEOTIDE SEQUENCE</scope>
    <source>
        <strain evidence="8">UTEX B ZZ1240</strain>
    </source>
</reference>
<organism evidence="8 9">
    <name type="scientific">Tribonema minus</name>
    <dbReference type="NCBI Taxonomy" id="303371"/>
    <lineage>
        <taxon>Eukaryota</taxon>
        <taxon>Sar</taxon>
        <taxon>Stramenopiles</taxon>
        <taxon>Ochrophyta</taxon>
        <taxon>PX clade</taxon>
        <taxon>Xanthophyceae</taxon>
        <taxon>Tribonematales</taxon>
        <taxon>Tribonemataceae</taxon>
        <taxon>Tribonema</taxon>
    </lineage>
</organism>
<dbReference type="PROSITE" id="PS51471">
    <property type="entry name" value="FE2OG_OXY"/>
    <property type="match status" value="1"/>
</dbReference>
<dbReference type="InterPro" id="IPR006620">
    <property type="entry name" value="Pro_4_hyd_alph"/>
</dbReference>
<dbReference type="Gene3D" id="3.80.10.10">
    <property type="entry name" value="Ribonuclease Inhibitor"/>
    <property type="match status" value="1"/>
</dbReference>
<dbReference type="OrthoDB" id="69177at2759"/>
<evidence type="ECO:0000256" key="1">
    <source>
        <dbReference type="ARBA" id="ARBA00001961"/>
    </source>
</evidence>
<protein>
    <recommendedName>
        <fullName evidence="7">Fe2OG dioxygenase domain-containing protein</fullName>
    </recommendedName>
</protein>
<keyword evidence="3" id="KW-0223">Dioxygenase</keyword>